<accession>A0A1F5MIA9</accession>
<proteinExistence type="predicted"/>
<gene>
    <name evidence="1" type="ORF">A3I48_01395</name>
</gene>
<dbReference type="EMBL" id="MFDT01000002">
    <property type="protein sequence ID" value="OGE65088.1"/>
    <property type="molecule type" value="Genomic_DNA"/>
</dbReference>
<protein>
    <submittedName>
        <fullName evidence="1">Uncharacterized protein</fullName>
    </submittedName>
</protein>
<sequence length="314" mass="35147">MPISERERTAIANINGWRNTAPVQFAEELASLSLETKRIADPYSYSITSDGELFSPTDHCLVKNTVDDKTSHLGKLEYEAVVALEEWAAKSKEGVGIWISSPYPGVYNKAAIVISEIEYQNGSKTLFNRKIVLDSFDEEKCMKLAWNLTGFSRNKPIFRNSDEIRAEILILDSQGKPWVDILEKLIDAPKVWTMIRNGEDKQYKKEALRQATMVQKQFFTDPRLSYSDEARMAVMQMLGSESGSCPPRSGSRGRTAFQTVAGSSLTIGSSGSFAESDEDGSLEFECHKCHKTNDRPRNGRRPSCKWCGVKFGGC</sequence>
<reference evidence="1 2" key="1">
    <citation type="journal article" date="2016" name="Nat. Commun.">
        <title>Thousands of microbial genomes shed light on interconnected biogeochemical processes in an aquifer system.</title>
        <authorList>
            <person name="Anantharaman K."/>
            <person name="Brown C.T."/>
            <person name="Hug L.A."/>
            <person name="Sharon I."/>
            <person name="Castelle C.J."/>
            <person name="Probst A.J."/>
            <person name="Thomas B.C."/>
            <person name="Singh A."/>
            <person name="Wilkins M.J."/>
            <person name="Karaoz U."/>
            <person name="Brodie E.L."/>
            <person name="Williams K.H."/>
            <person name="Hubbard S.S."/>
            <person name="Banfield J.F."/>
        </authorList>
    </citation>
    <scope>NUCLEOTIDE SEQUENCE [LARGE SCALE GENOMIC DNA]</scope>
</reference>
<evidence type="ECO:0000313" key="2">
    <source>
        <dbReference type="Proteomes" id="UP000178859"/>
    </source>
</evidence>
<organism evidence="1 2">
    <name type="scientific">Candidatus Daviesbacteria bacterium RIFCSPLOWO2_02_FULL_36_7</name>
    <dbReference type="NCBI Taxonomy" id="1797792"/>
    <lineage>
        <taxon>Bacteria</taxon>
        <taxon>Candidatus Daviesiibacteriota</taxon>
    </lineage>
</organism>
<dbReference type="Proteomes" id="UP000178859">
    <property type="component" value="Unassembled WGS sequence"/>
</dbReference>
<dbReference type="AlphaFoldDB" id="A0A1F5MIA9"/>
<name>A0A1F5MIA9_9BACT</name>
<comment type="caution">
    <text evidence="1">The sequence shown here is derived from an EMBL/GenBank/DDBJ whole genome shotgun (WGS) entry which is preliminary data.</text>
</comment>
<evidence type="ECO:0000313" key="1">
    <source>
        <dbReference type="EMBL" id="OGE65088.1"/>
    </source>
</evidence>